<name>A0A3B1AIK1_9ZZZZ</name>
<evidence type="ECO:0000313" key="1">
    <source>
        <dbReference type="EMBL" id="VAW99277.1"/>
    </source>
</evidence>
<dbReference type="EMBL" id="UOFV01000168">
    <property type="protein sequence ID" value="VAW99277.1"/>
    <property type="molecule type" value="Genomic_DNA"/>
</dbReference>
<sequence length="239" mass="24952">TLYTAEPYTVNWMPSDLSTDIVPRIAYGSINLDMALTQKLDAMSVPIAAPVTFAGSLAVTLAEPVDGGFGSAWVRSNSLVMSGNISDTVGNSLDAHLVGNTTGINGGLASGFLPLGPLSTGSVGLSFKLELAGLPEASVNMSSSRAGFYEDGATTIVVNYGLRQIVINTRYTGMSSISTANVTGSVTITNQDGVSMTMENDFKITPGHIVLNGQMYGTIVHLNNGLTKIIYTDGTFEVL</sequence>
<feature type="non-terminal residue" evidence="1">
    <location>
        <position position="1"/>
    </location>
</feature>
<accession>A0A3B1AIK1</accession>
<dbReference type="AlphaFoldDB" id="A0A3B1AIK1"/>
<protein>
    <submittedName>
        <fullName evidence="1">Uncharacterized protein</fullName>
    </submittedName>
</protein>
<gene>
    <name evidence="1" type="ORF">MNBD_GAMMA19-1032</name>
</gene>
<proteinExistence type="predicted"/>
<organism evidence="1">
    <name type="scientific">hydrothermal vent metagenome</name>
    <dbReference type="NCBI Taxonomy" id="652676"/>
    <lineage>
        <taxon>unclassified sequences</taxon>
        <taxon>metagenomes</taxon>
        <taxon>ecological metagenomes</taxon>
    </lineage>
</organism>
<reference evidence="1" key="1">
    <citation type="submission" date="2018-06" db="EMBL/GenBank/DDBJ databases">
        <authorList>
            <person name="Zhirakovskaya E."/>
        </authorList>
    </citation>
    <scope>NUCLEOTIDE SEQUENCE</scope>
</reference>